<dbReference type="GO" id="GO:0000428">
    <property type="term" value="C:DNA-directed RNA polymerase complex"/>
    <property type="evidence" value="ECO:0007669"/>
    <property type="project" value="UniProtKB-KW"/>
</dbReference>
<dbReference type="InterPro" id="IPR007759">
    <property type="entry name" value="Asxl_HARE-HTH"/>
</dbReference>
<name>A0ABV7A7T3_9BACI</name>
<evidence type="ECO:0000259" key="8">
    <source>
        <dbReference type="PROSITE" id="PS51913"/>
    </source>
</evidence>
<comment type="function">
    <text evidence="6">Participates in both the initiation and recycling phases of transcription. In the presence of the delta subunit, RNAP displays an increased specificity of transcription, a decreased affinity for nucleic acids, and an increased efficiency of RNA synthesis because of enhanced recycling.</text>
</comment>
<keyword evidence="4 6" id="KW-0548">Nucleotidyltransferase</keyword>
<keyword evidence="3 6" id="KW-0808">Transferase</keyword>
<protein>
    <recommendedName>
        <fullName evidence="6">Probable DNA-directed RNA polymerase subunit delta</fullName>
    </recommendedName>
    <alternativeName>
        <fullName evidence="6">RNAP delta factor</fullName>
    </alternativeName>
</protein>
<dbReference type="NCBIfam" id="TIGR04567">
    <property type="entry name" value="RNAP_delt_lowGC"/>
    <property type="match status" value="1"/>
</dbReference>
<feature type="compositionally biased region" description="Basic residues" evidence="7">
    <location>
        <begin position="96"/>
        <end position="105"/>
    </location>
</feature>
<evidence type="ECO:0000256" key="5">
    <source>
        <dbReference type="ARBA" id="ARBA00023163"/>
    </source>
</evidence>
<evidence type="ECO:0000256" key="2">
    <source>
        <dbReference type="ARBA" id="ARBA00022478"/>
    </source>
</evidence>
<keyword evidence="2 6" id="KW-0240">DNA-directed RNA polymerase</keyword>
<evidence type="ECO:0000256" key="6">
    <source>
        <dbReference type="HAMAP-Rule" id="MF_00357"/>
    </source>
</evidence>
<sequence length="168" mass="19197">MSLNNNSHEELKGMSMLELANMVLVDEKKALDFQELFSRVADFKGLTDSEKEAAIAQFYTDMNVDGRFLTLGSNVWGLKRWYPVEQMDEEITDSPKKKKKKKPEKKKAAEEEDFSAEPDDLDFDDDLDDLPVELGEEDLEADADELGDEDEFEEDNVAGFESDEEEPK</sequence>
<dbReference type="GO" id="GO:0003899">
    <property type="term" value="F:DNA-directed RNA polymerase activity"/>
    <property type="evidence" value="ECO:0007669"/>
    <property type="project" value="UniProtKB-EC"/>
</dbReference>
<feature type="compositionally biased region" description="Acidic residues" evidence="7">
    <location>
        <begin position="110"/>
        <end position="168"/>
    </location>
</feature>
<dbReference type="PROSITE" id="PS51913">
    <property type="entry name" value="HTH_HARE"/>
    <property type="match status" value="1"/>
</dbReference>
<comment type="similarity">
    <text evidence="1 6">Belongs to the RpoE family.</text>
</comment>
<keyword evidence="10" id="KW-1185">Reference proteome</keyword>
<dbReference type="RefSeq" id="WP_390306480.1">
    <property type="nucleotide sequence ID" value="NZ_JBHRRZ010000017.1"/>
</dbReference>
<feature type="domain" description="HTH HARE-type" evidence="8">
    <location>
        <begin position="14"/>
        <end position="81"/>
    </location>
</feature>
<accession>A0ABV7A7T3</accession>
<dbReference type="InterPro" id="IPR029757">
    <property type="entry name" value="RpoE"/>
</dbReference>
<proteinExistence type="inferred from homology"/>
<organism evidence="9 10">
    <name type="scientific">Virgibacillus sediminis</name>
    <dbReference type="NCBI Taxonomy" id="202260"/>
    <lineage>
        <taxon>Bacteria</taxon>
        <taxon>Bacillati</taxon>
        <taxon>Bacillota</taxon>
        <taxon>Bacilli</taxon>
        <taxon>Bacillales</taxon>
        <taxon>Bacillaceae</taxon>
        <taxon>Virgibacillus</taxon>
    </lineage>
</organism>
<feature type="region of interest" description="Disordered" evidence="7">
    <location>
        <begin position="87"/>
        <end position="168"/>
    </location>
</feature>
<reference evidence="10" key="1">
    <citation type="journal article" date="2019" name="Int. J. Syst. Evol. Microbiol.">
        <title>The Global Catalogue of Microorganisms (GCM) 10K type strain sequencing project: providing services to taxonomists for standard genome sequencing and annotation.</title>
        <authorList>
            <consortium name="The Broad Institute Genomics Platform"/>
            <consortium name="The Broad Institute Genome Sequencing Center for Infectious Disease"/>
            <person name="Wu L."/>
            <person name="Ma J."/>
        </authorList>
    </citation>
    <scope>NUCLEOTIDE SEQUENCE [LARGE SCALE GENOMIC DNA]</scope>
    <source>
        <strain evidence="10">KCTC 13193</strain>
    </source>
</reference>
<comment type="caution">
    <text evidence="9">The sequence shown here is derived from an EMBL/GenBank/DDBJ whole genome shotgun (WGS) entry which is preliminary data.</text>
</comment>
<evidence type="ECO:0000256" key="4">
    <source>
        <dbReference type="ARBA" id="ARBA00022695"/>
    </source>
</evidence>
<evidence type="ECO:0000313" key="9">
    <source>
        <dbReference type="EMBL" id="MFC2948933.1"/>
    </source>
</evidence>
<evidence type="ECO:0000256" key="3">
    <source>
        <dbReference type="ARBA" id="ARBA00022679"/>
    </source>
</evidence>
<dbReference type="Proteomes" id="UP001595387">
    <property type="component" value="Unassembled WGS sequence"/>
</dbReference>
<evidence type="ECO:0000256" key="1">
    <source>
        <dbReference type="ARBA" id="ARBA00009828"/>
    </source>
</evidence>
<evidence type="ECO:0000313" key="10">
    <source>
        <dbReference type="Proteomes" id="UP001595387"/>
    </source>
</evidence>
<gene>
    <name evidence="6 9" type="primary">rpoE</name>
    <name evidence="9" type="ORF">ACFODW_11360</name>
</gene>
<evidence type="ECO:0000256" key="7">
    <source>
        <dbReference type="SAM" id="MobiDB-lite"/>
    </source>
</evidence>
<dbReference type="Gene3D" id="1.10.10.1250">
    <property type="entry name" value="RNA polymerase, subunit delta, N-terminal domain"/>
    <property type="match status" value="1"/>
</dbReference>
<dbReference type="InterPro" id="IPR038087">
    <property type="entry name" value="RNAP_delta_N_dom_sf"/>
</dbReference>
<keyword evidence="5 6" id="KW-0804">Transcription</keyword>
<comment type="subunit">
    <text evidence="6">RNAP is composed of a core of 2 alpha, a beta and a beta' subunits. The core is associated with a delta subunit and one of several sigma factors.</text>
</comment>
<dbReference type="EMBL" id="JBHRRZ010000017">
    <property type="protein sequence ID" value="MFC2948933.1"/>
    <property type="molecule type" value="Genomic_DNA"/>
</dbReference>
<dbReference type="HAMAP" id="MF_00357">
    <property type="entry name" value="RNApol_bact_RpoE"/>
    <property type="match status" value="1"/>
</dbReference>
<dbReference type="Pfam" id="PF05066">
    <property type="entry name" value="HARE-HTH"/>
    <property type="match status" value="1"/>
</dbReference>